<dbReference type="EMBL" id="BAAAET010000002">
    <property type="protein sequence ID" value="GAA0691920.1"/>
    <property type="molecule type" value="Genomic_DNA"/>
</dbReference>
<evidence type="ECO:0000256" key="1">
    <source>
        <dbReference type="SAM" id="MobiDB-lite"/>
    </source>
</evidence>
<gene>
    <name evidence="3" type="ORF">GCM10009104_18660</name>
</gene>
<organism evidence="3 4">
    <name type="scientific">Marinobacterium maritimum</name>
    <dbReference type="NCBI Taxonomy" id="500162"/>
    <lineage>
        <taxon>Bacteria</taxon>
        <taxon>Pseudomonadati</taxon>
        <taxon>Pseudomonadota</taxon>
        <taxon>Gammaproteobacteria</taxon>
        <taxon>Oceanospirillales</taxon>
        <taxon>Oceanospirillaceae</taxon>
        <taxon>Marinobacterium</taxon>
    </lineage>
</organism>
<evidence type="ECO:0000313" key="4">
    <source>
        <dbReference type="Proteomes" id="UP001499915"/>
    </source>
</evidence>
<dbReference type="Proteomes" id="UP001499915">
    <property type="component" value="Unassembled WGS sequence"/>
</dbReference>
<evidence type="ECO:0000256" key="2">
    <source>
        <dbReference type="SAM" id="Phobius"/>
    </source>
</evidence>
<feature type="compositionally biased region" description="Basic and acidic residues" evidence="1">
    <location>
        <begin position="224"/>
        <end position="251"/>
    </location>
</feature>
<name>A0ABN1I696_9GAMM</name>
<feature type="region of interest" description="Disordered" evidence="1">
    <location>
        <begin position="218"/>
        <end position="259"/>
    </location>
</feature>
<sequence length="259" mass="29800">MGMSPTQTGLIIVAVVVVMAMIAFVIQTVENQRRERRMRLLLLKDQVRRATHLLHTLPDHYITREIRDLLVKYLQQRWKGVLELENSPDNRQKFSELDEFASQPLPVVEHPAGSMTLHTDRNHAERTAALLRELFQFLSELKAGGMLSGIQASEVIYQVKEAYTRTRIDVELMDAMEVEAGRGAAAALPRYRTAGAKLQSLNQTQQLDRQLYELGTHMDQLQTKVDEERKAREAEERKRQQEEAAKQDRFRPGGYIPPR</sequence>
<proteinExistence type="predicted"/>
<keyword evidence="4" id="KW-1185">Reference proteome</keyword>
<accession>A0ABN1I696</accession>
<feature type="transmembrane region" description="Helical" evidence="2">
    <location>
        <begin position="6"/>
        <end position="29"/>
    </location>
</feature>
<keyword evidence="2" id="KW-0472">Membrane</keyword>
<protein>
    <submittedName>
        <fullName evidence="3">Uncharacterized protein</fullName>
    </submittedName>
</protein>
<keyword evidence="2" id="KW-0812">Transmembrane</keyword>
<evidence type="ECO:0000313" key="3">
    <source>
        <dbReference type="EMBL" id="GAA0691920.1"/>
    </source>
</evidence>
<keyword evidence="2" id="KW-1133">Transmembrane helix</keyword>
<comment type="caution">
    <text evidence="3">The sequence shown here is derived from an EMBL/GenBank/DDBJ whole genome shotgun (WGS) entry which is preliminary data.</text>
</comment>
<reference evidence="3 4" key="1">
    <citation type="journal article" date="2019" name="Int. J. Syst. Evol. Microbiol.">
        <title>The Global Catalogue of Microorganisms (GCM) 10K type strain sequencing project: providing services to taxonomists for standard genome sequencing and annotation.</title>
        <authorList>
            <consortium name="The Broad Institute Genomics Platform"/>
            <consortium name="The Broad Institute Genome Sequencing Center for Infectious Disease"/>
            <person name="Wu L."/>
            <person name="Ma J."/>
        </authorList>
    </citation>
    <scope>NUCLEOTIDE SEQUENCE [LARGE SCALE GENOMIC DNA]</scope>
    <source>
        <strain evidence="3 4">JCM 15134</strain>
    </source>
</reference>